<keyword evidence="2" id="KW-1185">Reference proteome</keyword>
<dbReference type="Proteomes" id="UP000637628">
    <property type="component" value="Unassembled WGS sequence"/>
</dbReference>
<proteinExistence type="predicted"/>
<comment type="caution">
    <text evidence="1">The sequence shown here is derived from an EMBL/GenBank/DDBJ whole genome shotgun (WGS) entry which is preliminary data.</text>
</comment>
<protein>
    <submittedName>
        <fullName evidence="1">Uncharacterized protein</fullName>
    </submittedName>
</protein>
<sequence>MKPRTSGALRRVLAALEHIVQRGTLKLGASPLDALCRAHPDFHAAFVHLDLRLRIARTLPGADPGQAAVKAARRDLDAILGQLTDEQSEAARAWLRQTVGRTPAAKDTDGLLKAVRRRLDVEYALKDAPATPFPAAVARLAAALPKTAFDKLYQVAARDGLVARALQAFERSCLLDTPEQIAAAGRNLQNAVLAAGLPAKQRNRITQAVETVVLGFGRTQTSADGLAVVESFFRRFNRLHPTDPIVDVYARLQSWLTTDDLEILGTALSRCTPVPKVATTAEKLADQIGGRVSVYVGLLGQLIGQKGPYRRLFETELRRAAAFAESKAGAGYAVRIGRTPVRALNKNAKSFAQFFDDTILLVDKANKKVAIAFRGQFKAGDAASREVLAQLDSDDARKALGKLLLDGEQYEIVDGLLPERSAIVTTTLGVTQEETWKNGKKVVTRTSTDPAAVADALGDREVTFLPMPVLPDDLRAFVKFLLEAAEKVPRS</sequence>
<name>A0ABQ3YZV4_9ACTN</name>
<accession>A0ABQ3YZV4</accession>
<evidence type="ECO:0000313" key="2">
    <source>
        <dbReference type="Proteomes" id="UP000637628"/>
    </source>
</evidence>
<dbReference type="RefSeq" id="WP_203728806.1">
    <property type="nucleotide sequence ID" value="NZ_BAAATX010000010.1"/>
</dbReference>
<reference evidence="1 2" key="1">
    <citation type="submission" date="2021-01" db="EMBL/GenBank/DDBJ databases">
        <title>Whole genome shotgun sequence of Actinoplanes durhamensis NBRC 14914.</title>
        <authorList>
            <person name="Komaki H."/>
            <person name="Tamura T."/>
        </authorList>
    </citation>
    <scope>NUCLEOTIDE SEQUENCE [LARGE SCALE GENOMIC DNA]</scope>
    <source>
        <strain evidence="1 2">NBRC 14914</strain>
    </source>
</reference>
<dbReference type="EMBL" id="BOML01000035">
    <property type="protein sequence ID" value="GIE03092.1"/>
    <property type="molecule type" value="Genomic_DNA"/>
</dbReference>
<evidence type="ECO:0000313" key="1">
    <source>
        <dbReference type="EMBL" id="GIE03092.1"/>
    </source>
</evidence>
<organism evidence="1 2">
    <name type="scientific">Paractinoplanes durhamensis</name>
    <dbReference type="NCBI Taxonomy" id="113563"/>
    <lineage>
        <taxon>Bacteria</taxon>
        <taxon>Bacillati</taxon>
        <taxon>Actinomycetota</taxon>
        <taxon>Actinomycetes</taxon>
        <taxon>Micromonosporales</taxon>
        <taxon>Micromonosporaceae</taxon>
        <taxon>Paractinoplanes</taxon>
    </lineage>
</organism>
<gene>
    <name evidence="1" type="ORF">Adu01nite_44420</name>
</gene>